<dbReference type="PANTHER" id="PTHR48075:SF1">
    <property type="entry name" value="LAMBDA-CRYSTALLIN HOMOLOG"/>
    <property type="match status" value="1"/>
</dbReference>
<dbReference type="InterPro" id="IPR008927">
    <property type="entry name" value="6-PGluconate_DH-like_C_sf"/>
</dbReference>
<gene>
    <name evidence="7" type="ORF">HMPREF0298_0623</name>
</gene>
<evidence type="ECO:0000259" key="5">
    <source>
        <dbReference type="Pfam" id="PF00725"/>
    </source>
</evidence>
<dbReference type="InterPro" id="IPR013328">
    <property type="entry name" value="6PGD_dom2"/>
</dbReference>
<feature type="compositionally biased region" description="Basic and acidic residues" evidence="4">
    <location>
        <begin position="273"/>
        <end position="285"/>
    </location>
</feature>
<accession>C0XQA3</accession>
<dbReference type="EMBL" id="ACHJ01000034">
    <property type="protein sequence ID" value="EEI17591.1"/>
    <property type="molecule type" value="Genomic_DNA"/>
</dbReference>
<evidence type="ECO:0000313" key="8">
    <source>
        <dbReference type="Proteomes" id="UP000006196"/>
    </source>
</evidence>
<dbReference type="RefSeq" id="WP_006841105.1">
    <property type="nucleotide sequence ID" value="NZ_GG667196.1"/>
</dbReference>
<comment type="caution">
    <text evidence="7">The sequence shown here is derived from an EMBL/GenBank/DDBJ whole genome shotgun (WGS) entry which is preliminary data.</text>
</comment>
<dbReference type="InterPro" id="IPR006176">
    <property type="entry name" value="3-OHacyl-CoA_DH_NAD-bd"/>
</dbReference>
<sequence length="301" mass="33072">MSTAMIFGGGLIGMSFAERFAEHGWAVRVVDVRPEVGEDVAKRLGEKGEFFTDLETALDGVDFVQEAGPEKIDFKNDIFRQFAEFAPENAILASSSSALLPSKIAEGNPAADRIIVGHPFTPPDLMPVLEIVPSPKTSTETVDRAMEVYRGIGFDPSRLNKEIPGFVGNRIQKAIMMEAIYLIQEGVVDVENFDRIVRNSLGLRYAAVGPFEANRLGGGPDGITKLFDTIFPRLGKVHARRRAGHGQPRRRDRAGQRGLRERHRLLYQALRGARREAQGDRRGDFRGGVGGGGTFSKLPNL</sequence>
<dbReference type="InterPro" id="IPR036291">
    <property type="entry name" value="NAD(P)-bd_dom_sf"/>
</dbReference>
<feature type="region of interest" description="Disordered" evidence="4">
    <location>
        <begin position="239"/>
        <end position="258"/>
    </location>
</feature>
<dbReference type="InterPro" id="IPR006108">
    <property type="entry name" value="3HC_DH_C"/>
</dbReference>
<proteinExistence type="inferred from homology"/>
<dbReference type="Gene3D" id="1.10.1040.10">
    <property type="entry name" value="N-(1-d-carboxylethyl)-l-norvaline Dehydrogenase, domain 2"/>
    <property type="match status" value="1"/>
</dbReference>
<reference evidence="7" key="1">
    <citation type="submission" date="2009-01" db="EMBL/GenBank/DDBJ databases">
        <authorList>
            <person name="Qin X."/>
            <person name="Bachman B."/>
            <person name="Battles P."/>
            <person name="Bell A."/>
            <person name="Bess C."/>
            <person name="Bickham C."/>
            <person name="Chaboub L."/>
            <person name="Chen D."/>
            <person name="Coyle M."/>
            <person name="Deiros D.R."/>
            <person name="Dinh H."/>
            <person name="Forbes L."/>
            <person name="Fowler G."/>
            <person name="Francisco L."/>
            <person name="Fu Q."/>
            <person name="Gubbala S."/>
            <person name="Hale W."/>
            <person name="Han Y."/>
            <person name="Hemphill L."/>
            <person name="Highlander S.K."/>
            <person name="Hirani K."/>
            <person name="Hogues M."/>
            <person name="Jackson L."/>
            <person name="Jakkamsetti A."/>
            <person name="Javaid M."/>
            <person name="Jiang H."/>
            <person name="Korchina V."/>
            <person name="Kovar C."/>
            <person name="Lara F."/>
            <person name="Lee S."/>
            <person name="Mata R."/>
            <person name="Mathew T."/>
            <person name="Moen C."/>
            <person name="Morales K."/>
            <person name="Munidasa M."/>
            <person name="Nazareth L."/>
            <person name="Ngo R."/>
            <person name="Nguyen L."/>
            <person name="Okwuonu G."/>
            <person name="Ongeri F."/>
            <person name="Patil S."/>
            <person name="Petrosino J."/>
            <person name="Pham C."/>
            <person name="Pham P."/>
            <person name="Pu L.-L."/>
            <person name="Puazo M."/>
            <person name="Raj R."/>
            <person name="Reid J."/>
            <person name="Rouhana J."/>
            <person name="Saada N."/>
            <person name="Shang Y."/>
            <person name="Simmons D."/>
            <person name="Thornton R."/>
            <person name="Warren J."/>
            <person name="Weissenberger G."/>
            <person name="Zhang J."/>
            <person name="Zhang L."/>
            <person name="Zhou C."/>
            <person name="Zhu D."/>
            <person name="Muzny D."/>
            <person name="Worley K."/>
            <person name="Gibbs R."/>
        </authorList>
    </citation>
    <scope>NUCLEOTIDE SEQUENCE [LARGE SCALE GENOMIC DNA]</scope>
    <source>
        <strain evidence="7">DSM 44291</strain>
    </source>
</reference>
<organism evidence="7 8">
    <name type="scientific">Corynebacterium lipophiloflavum (strain ATCC 700352 / DSM 44291 / CCUG 37336 / JCM 10383 / DMMZ 1944)</name>
    <dbReference type="NCBI Taxonomy" id="525263"/>
    <lineage>
        <taxon>Bacteria</taxon>
        <taxon>Bacillati</taxon>
        <taxon>Actinomycetota</taxon>
        <taxon>Actinomycetes</taxon>
        <taxon>Mycobacteriales</taxon>
        <taxon>Corynebacteriaceae</taxon>
        <taxon>Corynebacterium</taxon>
    </lineage>
</organism>
<comment type="pathway">
    <text evidence="1">Lipid metabolism; butanoate metabolism.</text>
</comment>
<dbReference type="AlphaFoldDB" id="C0XQA3"/>
<dbReference type="STRING" id="525263.HMPREF0298_0623"/>
<evidence type="ECO:0000256" key="1">
    <source>
        <dbReference type="ARBA" id="ARBA00005086"/>
    </source>
</evidence>
<dbReference type="SUPFAM" id="SSF48179">
    <property type="entry name" value="6-phosphogluconate dehydrogenase C-terminal domain-like"/>
    <property type="match status" value="1"/>
</dbReference>
<evidence type="ECO:0000259" key="6">
    <source>
        <dbReference type="Pfam" id="PF02737"/>
    </source>
</evidence>
<dbReference type="Pfam" id="PF02737">
    <property type="entry name" value="3HCDH_N"/>
    <property type="match status" value="1"/>
</dbReference>
<dbReference type="GO" id="GO:0070403">
    <property type="term" value="F:NAD+ binding"/>
    <property type="evidence" value="ECO:0007669"/>
    <property type="project" value="InterPro"/>
</dbReference>
<dbReference type="GO" id="GO:0006631">
    <property type="term" value="P:fatty acid metabolic process"/>
    <property type="evidence" value="ECO:0007669"/>
    <property type="project" value="InterPro"/>
</dbReference>
<dbReference type="InterPro" id="IPR006180">
    <property type="entry name" value="3-OHacyl-CoA_DH_CS"/>
</dbReference>
<dbReference type="Gene3D" id="3.40.50.720">
    <property type="entry name" value="NAD(P)-binding Rossmann-like Domain"/>
    <property type="match status" value="1"/>
</dbReference>
<feature type="compositionally biased region" description="Basic residues" evidence="4">
    <location>
        <begin position="239"/>
        <end position="252"/>
    </location>
</feature>
<dbReference type="HOGENOM" id="CLU_009834_2_0_11"/>
<evidence type="ECO:0000313" key="7">
    <source>
        <dbReference type="EMBL" id="EEI17591.1"/>
    </source>
</evidence>
<dbReference type="PANTHER" id="PTHR48075">
    <property type="entry name" value="3-HYDROXYACYL-COA DEHYDROGENASE FAMILY PROTEIN"/>
    <property type="match status" value="1"/>
</dbReference>
<feature type="domain" description="3-hydroxyacyl-CoA dehydrogenase NAD binding" evidence="6">
    <location>
        <begin position="40"/>
        <end position="157"/>
    </location>
</feature>
<keyword evidence="8" id="KW-1185">Reference proteome</keyword>
<feature type="region of interest" description="Disordered" evidence="4">
    <location>
        <begin position="273"/>
        <end position="301"/>
    </location>
</feature>
<protein>
    <submittedName>
        <fullName evidence="7">3-hydroxyacyl-CoA dehydrogenase, NAD binding domain protein</fullName>
    </submittedName>
</protein>
<dbReference type="Pfam" id="PF00725">
    <property type="entry name" value="3HCDH"/>
    <property type="match status" value="1"/>
</dbReference>
<dbReference type="SUPFAM" id="SSF51735">
    <property type="entry name" value="NAD(P)-binding Rossmann-fold domains"/>
    <property type="match status" value="1"/>
</dbReference>
<keyword evidence="3" id="KW-0560">Oxidoreductase</keyword>
<dbReference type="PROSITE" id="PS00067">
    <property type="entry name" value="3HCDH"/>
    <property type="match status" value="1"/>
</dbReference>
<evidence type="ECO:0000256" key="2">
    <source>
        <dbReference type="ARBA" id="ARBA00009463"/>
    </source>
</evidence>
<dbReference type="GO" id="GO:0050104">
    <property type="term" value="F:L-gulonate 3-dehydrogenase activity"/>
    <property type="evidence" value="ECO:0007669"/>
    <property type="project" value="TreeGrafter"/>
</dbReference>
<name>C0XQA3_CORLD</name>
<feature type="domain" description="3-hydroxyacyl-CoA dehydrogenase C-terminal" evidence="5">
    <location>
        <begin position="165"/>
        <end position="228"/>
    </location>
</feature>
<dbReference type="eggNOG" id="COG1250">
    <property type="taxonomic scope" value="Bacteria"/>
</dbReference>
<comment type="similarity">
    <text evidence="2">Belongs to the 3-hydroxyacyl-CoA dehydrogenase family.</text>
</comment>
<evidence type="ECO:0000256" key="3">
    <source>
        <dbReference type="ARBA" id="ARBA00023002"/>
    </source>
</evidence>
<evidence type="ECO:0000256" key="4">
    <source>
        <dbReference type="SAM" id="MobiDB-lite"/>
    </source>
</evidence>
<dbReference type="Proteomes" id="UP000006196">
    <property type="component" value="Unassembled WGS sequence"/>
</dbReference>